<dbReference type="Gene3D" id="1.20.1740.10">
    <property type="entry name" value="Amino acid/polyamine transporter I"/>
    <property type="match status" value="1"/>
</dbReference>
<gene>
    <name evidence="9" type="ORF">SAMN05421503_0383</name>
</gene>
<feature type="transmembrane region" description="Helical" evidence="7">
    <location>
        <begin position="43"/>
        <end position="63"/>
    </location>
</feature>
<keyword evidence="3 7" id="KW-0812">Transmembrane</keyword>
<dbReference type="GO" id="GO:0055085">
    <property type="term" value="P:transmembrane transport"/>
    <property type="evidence" value="ECO:0007669"/>
    <property type="project" value="InterPro"/>
</dbReference>
<feature type="domain" description="Amino acid permease/ SLC12A" evidence="8">
    <location>
        <begin position="15"/>
        <end position="456"/>
    </location>
</feature>
<evidence type="ECO:0000313" key="9">
    <source>
        <dbReference type="EMBL" id="SNZ03519.1"/>
    </source>
</evidence>
<dbReference type="GO" id="GO:0006865">
    <property type="term" value="P:amino acid transport"/>
    <property type="evidence" value="ECO:0007669"/>
    <property type="project" value="UniProtKB-KW"/>
</dbReference>
<dbReference type="PANTHER" id="PTHR43495:SF5">
    <property type="entry name" value="GAMMA-AMINOBUTYRIC ACID PERMEASE"/>
    <property type="match status" value="1"/>
</dbReference>
<keyword evidence="10" id="KW-1185">Reference proteome</keyword>
<evidence type="ECO:0000256" key="6">
    <source>
        <dbReference type="ARBA" id="ARBA00023136"/>
    </source>
</evidence>
<dbReference type="AlphaFoldDB" id="A0A285N251"/>
<dbReference type="Pfam" id="PF00324">
    <property type="entry name" value="AA_permease"/>
    <property type="match status" value="1"/>
</dbReference>
<proteinExistence type="predicted"/>
<dbReference type="OrthoDB" id="9780162at2"/>
<dbReference type="PANTHER" id="PTHR43495">
    <property type="entry name" value="GABA PERMEASE"/>
    <property type="match status" value="1"/>
</dbReference>
<feature type="transmembrane region" description="Helical" evidence="7">
    <location>
        <begin position="16"/>
        <end position="37"/>
    </location>
</feature>
<organism evidence="9 10">
    <name type="scientific">Terribacillus aidingensis</name>
    <dbReference type="NCBI Taxonomy" id="586416"/>
    <lineage>
        <taxon>Bacteria</taxon>
        <taxon>Bacillati</taxon>
        <taxon>Bacillota</taxon>
        <taxon>Bacilli</taxon>
        <taxon>Bacillales</taxon>
        <taxon>Bacillaceae</taxon>
        <taxon>Terribacillus</taxon>
    </lineage>
</organism>
<accession>A0A285N251</accession>
<evidence type="ECO:0000259" key="8">
    <source>
        <dbReference type="Pfam" id="PF00324"/>
    </source>
</evidence>
<feature type="transmembrane region" description="Helical" evidence="7">
    <location>
        <begin position="124"/>
        <end position="146"/>
    </location>
</feature>
<feature type="transmembrane region" description="Helical" evidence="7">
    <location>
        <begin position="404"/>
        <end position="425"/>
    </location>
</feature>
<protein>
    <submittedName>
        <fullName evidence="9">S-methylmethionine:proton symporter, AAT family</fullName>
    </submittedName>
</protein>
<keyword evidence="6 7" id="KW-0472">Membrane</keyword>
<evidence type="ECO:0000256" key="3">
    <source>
        <dbReference type="ARBA" id="ARBA00022692"/>
    </source>
</evidence>
<feature type="transmembrane region" description="Helical" evidence="7">
    <location>
        <begin position="359"/>
        <end position="384"/>
    </location>
</feature>
<name>A0A285N251_9BACI</name>
<comment type="subcellular location">
    <subcellularLocation>
        <location evidence="1">Cell membrane</location>
        <topology evidence="1">Multi-pass membrane protein</topology>
    </subcellularLocation>
</comment>
<dbReference type="PIRSF" id="PIRSF006060">
    <property type="entry name" value="AA_transporter"/>
    <property type="match status" value="1"/>
</dbReference>
<evidence type="ECO:0000256" key="5">
    <source>
        <dbReference type="ARBA" id="ARBA00022989"/>
    </source>
</evidence>
<dbReference type="PROSITE" id="PS00218">
    <property type="entry name" value="AMINO_ACID_PERMEASE_1"/>
    <property type="match status" value="1"/>
</dbReference>
<keyword evidence="4" id="KW-0029">Amino-acid transport</keyword>
<keyword evidence="5 7" id="KW-1133">Transmembrane helix</keyword>
<feature type="transmembrane region" description="Helical" evidence="7">
    <location>
        <begin position="199"/>
        <end position="221"/>
    </location>
</feature>
<dbReference type="Proteomes" id="UP000219356">
    <property type="component" value="Unassembled WGS sequence"/>
</dbReference>
<reference evidence="10" key="1">
    <citation type="submission" date="2017-09" db="EMBL/GenBank/DDBJ databases">
        <authorList>
            <person name="Varghese N."/>
            <person name="Submissions S."/>
        </authorList>
    </citation>
    <scope>NUCLEOTIDE SEQUENCE [LARGE SCALE GENOMIC DNA]</scope>
    <source>
        <strain evidence="10">CGMCC 1.8913</strain>
    </source>
</reference>
<sequence length="472" mass="51789">MTSKRNFKRHMQARHLIMLSLGGVIGTGLFLSSGYTIQQAGPFGTVLAYLIGALVVYLVMLCLGELAVHMPETGAFHSYAHKYIGPATGYVVAWLYWLTWTVALGSEFTAAGLLMQRWFPQINVWIWSALFAGLVFFLNSVAVRFFAESEFWFSFVKVAAIILFILIGTAAIFGMIPMQETETAPLFTNFTDAGLLPNGAFAILLTMLAVNFAFSGTELIGIASGETEDPQKTVPKAIRTTVIRLVIFFVGTIIVLSALLPFQEAGVLESPFVTVLSRIGIPYAADVMNFVILTAILSAANSGLYASSRMLWSLGDKKLIPQYFAKLSKQGIPLRATVWSMGGGALALLSSIIAPETIYLVLVSVSGLAVVAVWMSIALSQFFFRRRFRGLGHADKELGYRTPWYPVVPITAFLLCLASVIGIAFDPTQVIALYCTIPFVVFCYAAYYITEYTKKRRQRHAKKSNSTSAKQA</sequence>
<keyword evidence="2" id="KW-0813">Transport</keyword>
<evidence type="ECO:0000256" key="1">
    <source>
        <dbReference type="ARBA" id="ARBA00004651"/>
    </source>
</evidence>
<feature type="transmembrane region" description="Helical" evidence="7">
    <location>
        <begin position="290"/>
        <end position="312"/>
    </location>
</feature>
<feature type="transmembrane region" description="Helical" evidence="7">
    <location>
        <begin position="83"/>
        <end position="104"/>
    </location>
</feature>
<feature type="transmembrane region" description="Helical" evidence="7">
    <location>
        <begin position="431"/>
        <end position="450"/>
    </location>
</feature>
<dbReference type="GO" id="GO:0005886">
    <property type="term" value="C:plasma membrane"/>
    <property type="evidence" value="ECO:0007669"/>
    <property type="project" value="UniProtKB-SubCell"/>
</dbReference>
<feature type="transmembrane region" description="Helical" evidence="7">
    <location>
        <begin position="158"/>
        <end position="179"/>
    </location>
</feature>
<dbReference type="InterPro" id="IPR004840">
    <property type="entry name" value="Amino_acid_permease_CS"/>
</dbReference>
<dbReference type="RefSeq" id="WP_097038725.1">
    <property type="nucleotide sequence ID" value="NZ_OBEK01000001.1"/>
</dbReference>
<evidence type="ECO:0000313" key="10">
    <source>
        <dbReference type="Proteomes" id="UP000219356"/>
    </source>
</evidence>
<dbReference type="EMBL" id="OBEK01000001">
    <property type="protein sequence ID" value="SNZ03519.1"/>
    <property type="molecule type" value="Genomic_DNA"/>
</dbReference>
<dbReference type="FunFam" id="1.20.1740.10:FF:000001">
    <property type="entry name" value="Amino acid permease"/>
    <property type="match status" value="1"/>
</dbReference>
<dbReference type="InterPro" id="IPR004841">
    <property type="entry name" value="AA-permease/SLC12A_dom"/>
</dbReference>
<feature type="transmembrane region" description="Helical" evidence="7">
    <location>
        <begin position="332"/>
        <end position="353"/>
    </location>
</feature>
<evidence type="ECO:0000256" key="2">
    <source>
        <dbReference type="ARBA" id="ARBA00022448"/>
    </source>
</evidence>
<dbReference type="NCBIfam" id="NF008484">
    <property type="entry name" value="PRK11387.1"/>
    <property type="match status" value="1"/>
</dbReference>
<evidence type="ECO:0000256" key="4">
    <source>
        <dbReference type="ARBA" id="ARBA00022970"/>
    </source>
</evidence>
<feature type="transmembrane region" description="Helical" evidence="7">
    <location>
        <begin position="242"/>
        <end position="262"/>
    </location>
</feature>
<evidence type="ECO:0000256" key="7">
    <source>
        <dbReference type="SAM" id="Phobius"/>
    </source>
</evidence>